<evidence type="ECO:0008006" key="4">
    <source>
        <dbReference type="Google" id="ProtNLM"/>
    </source>
</evidence>
<dbReference type="Gene3D" id="3.40.50.720">
    <property type="entry name" value="NAD(P)-binding Rossmann-like Domain"/>
    <property type="match status" value="1"/>
</dbReference>
<organism evidence="2 3">
    <name type="scientific">Mycobacterium noviomagense</name>
    <dbReference type="NCBI Taxonomy" id="459858"/>
    <lineage>
        <taxon>Bacteria</taxon>
        <taxon>Bacillati</taxon>
        <taxon>Actinomycetota</taxon>
        <taxon>Actinomycetes</taxon>
        <taxon>Mycobacteriales</taxon>
        <taxon>Mycobacteriaceae</taxon>
        <taxon>Mycobacterium</taxon>
    </lineage>
</organism>
<dbReference type="AlphaFoldDB" id="A0A7I7PI83"/>
<sequence>MDHHYTGVQAYNRSKFAMVVFTFGLAAELADTGITVNCLHPATLMNTRMVRGAWIPPLSSVSSGVRAVMNLAVEPTGAAVTGRYFDACREAKAHRAAYDPTIRSTLHAVTTEILQPFL</sequence>
<evidence type="ECO:0000256" key="1">
    <source>
        <dbReference type="ARBA" id="ARBA00023002"/>
    </source>
</evidence>
<reference evidence="2 3" key="1">
    <citation type="journal article" date="2019" name="Emerg. Microbes Infect.">
        <title>Comprehensive subspecies identification of 175 nontuberculous mycobacteria species based on 7547 genomic profiles.</title>
        <authorList>
            <person name="Matsumoto Y."/>
            <person name="Kinjo T."/>
            <person name="Motooka D."/>
            <person name="Nabeya D."/>
            <person name="Jung N."/>
            <person name="Uechi K."/>
            <person name="Horii T."/>
            <person name="Iida T."/>
            <person name="Fujita J."/>
            <person name="Nakamura S."/>
        </authorList>
    </citation>
    <scope>NUCLEOTIDE SEQUENCE [LARGE SCALE GENOMIC DNA]</scope>
    <source>
        <strain evidence="2 3">JCM 16367</strain>
    </source>
</reference>
<proteinExistence type="predicted"/>
<keyword evidence="1" id="KW-0560">Oxidoreductase</keyword>
<dbReference type="EMBL" id="AP022583">
    <property type="protein sequence ID" value="BBY08347.1"/>
    <property type="molecule type" value="Genomic_DNA"/>
</dbReference>
<name>A0A7I7PI83_9MYCO</name>
<dbReference type="GO" id="GO:0016491">
    <property type="term" value="F:oxidoreductase activity"/>
    <property type="evidence" value="ECO:0007669"/>
    <property type="project" value="UniProtKB-KW"/>
</dbReference>
<dbReference type="InterPro" id="IPR036291">
    <property type="entry name" value="NAD(P)-bd_dom_sf"/>
</dbReference>
<dbReference type="RefSeq" id="WP_264018899.1">
    <property type="nucleotide sequence ID" value="NZ_AP022583.1"/>
</dbReference>
<dbReference type="KEGG" id="mnv:MNVI_36650"/>
<dbReference type="PANTHER" id="PTHR43157:SF31">
    <property type="entry name" value="PHOSPHATIDYLINOSITOL-GLYCAN BIOSYNTHESIS CLASS F PROTEIN"/>
    <property type="match status" value="1"/>
</dbReference>
<evidence type="ECO:0000313" key="3">
    <source>
        <dbReference type="Proteomes" id="UP000466894"/>
    </source>
</evidence>
<evidence type="ECO:0000313" key="2">
    <source>
        <dbReference type="EMBL" id="BBY08347.1"/>
    </source>
</evidence>
<gene>
    <name evidence="2" type="ORF">MNVI_36650</name>
</gene>
<protein>
    <recommendedName>
        <fullName evidence="4">Short-chain dehydrogenase/reductase</fullName>
    </recommendedName>
</protein>
<dbReference type="Pfam" id="PF00106">
    <property type="entry name" value="adh_short"/>
    <property type="match status" value="1"/>
</dbReference>
<dbReference type="SUPFAM" id="SSF51735">
    <property type="entry name" value="NAD(P)-binding Rossmann-fold domains"/>
    <property type="match status" value="1"/>
</dbReference>
<dbReference type="InterPro" id="IPR002347">
    <property type="entry name" value="SDR_fam"/>
</dbReference>
<dbReference type="Proteomes" id="UP000466894">
    <property type="component" value="Chromosome"/>
</dbReference>
<accession>A0A7I7PI83</accession>
<dbReference type="PANTHER" id="PTHR43157">
    <property type="entry name" value="PHOSPHATIDYLINOSITOL-GLYCAN BIOSYNTHESIS CLASS F PROTEIN-RELATED"/>
    <property type="match status" value="1"/>
</dbReference>